<dbReference type="AlphaFoldDB" id="A0A9W6TQ78"/>
<keyword evidence="3" id="KW-1185">Reference proteome</keyword>
<dbReference type="Proteomes" id="UP001165121">
    <property type="component" value="Unassembled WGS sequence"/>
</dbReference>
<reference evidence="2" key="1">
    <citation type="submission" date="2023-04" db="EMBL/GenBank/DDBJ databases">
        <title>Phytophthora fragariaefolia NBRC 109709.</title>
        <authorList>
            <person name="Ichikawa N."/>
            <person name="Sato H."/>
            <person name="Tonouchi N."/>
        </authorList>
    </citation>
    <scope>NUCLEOTIDE SEQUENCE</scope>
    <source>
        <strain evidence="2">NBRC 109709</strain>
    </source>
</reference>
<evidence type="ECO:0000256" key="1">
    <source>
        <dbReference type="SAM" id="Phobius"/>
    </source>
</evidence>
<keyword evidence="1" id="KW-0472">Membrane</keyword>
<name>A0A9W6TQ78_9STRA</name>
<sequence length="155" mass="16164">MRHSDVPLLAIVSGGGVLPLVWSTSLHPCAPHHGPPLRFNSEFRLAFTLNTGQLPSGGAQLTSDQWTPMLSPSASAGCGLLLAAAMGVLLYLSTQSTPPPRAAASPNQKAVKTQHEPKPMTVRILYGTQTGASKSAFPATTAIAVEWVCDATAVH</sequence>
<keyword evidence="1" id="KW-0812">Transmembrane</keyword>
<evidence type="ECO:0000313" key="3">
    <source>
        <dbReference type="Proteomes" id="UP001165121"/>
    </source>
</evidence>
<dbReference type="EMBL" id="BSXT01000114">
    <property type="protein sequence ID" value="GMF17901.1"/>
    <property type="molecule type" value="Genomic_DNA"/>
</dbReference>
<proteinExistence type="predicted"/>
<gene>
    <name evidence="2" type="ORF">Pfra01_000139900</name>
</gene>
<feature type="transmembrane region" description="Helical" evidence="1">
    <location>
        <begin position="74"/>
        <end position="92"/>
    </location>
</feature>
<keyword evidence="1" id="KW-1133">Transmembrane helix</keyword>
<comment type="caution">
    <text evidence="2">The sequence shown here is derived from an EMBL/GenBank/DDBJ whole genome shotgun (WGS) entry which is preliminary data.</text>
</comment>
<protein>
    <submittedName>
        <fullName evidence="2">Unnamed protein product</fullName>
    </submittedName>
</protein>
<evidence type="ECO:0000313" key="2">
    <source>
        <dbReference type="EMBL" id="GMF17901.1"/>
    </source>
</evidence>
<accession>A0A9W6TQ78</accession>
<organism evidence="2 3">
    <name type="scientific">Phytophthora fragariaefolia</name>
    <dbReference type="NCBI Taxonomy" id="1490495"/>
    <lineage>
        <taxon>Eukaryota</taxon>
        <taxon>Sar</taxon>
        <taxon>Stramenopiles</taxon>
        <taxon>Oomycota</taxon>
        <taxon>Peronosporomycetes</taxon>
        <taxon>Peronosporales</taxon>
        <taxon>Peronosporaceae</taxon>
        <taxon>Phytophthora</taxon>
    </lineage>
</organism>